<dbReference type="NCBIfam" id="TIGR00041">
    <property type="entry name" value="DTMP_kinase"/>
    <property type="match status" value="1"/>
</dbReference>
<dbReference type="InterPro" id="IPR027417">
    <property type="entry name" value="P-loop_NTPase"/>
</dbReference>
<evidence type="ECO:0000256" key="8">
    <source>
        <dbReference type="ARBA" id="ARBA00022840"/>
    </source>
</evidence>
<comment type="catalytic activity">
    <reaction evidence="9 10">
        <text>dTMP + ATP = dTDP + ADP</text>
        <dbReference type="Rhea" id="RHEA:13517"/>
        <dbReference type="ChEBI" id="CHEBI:30616"/>
        <dbReference type="ChEBI" id="CHEBI:58369"/>
        <dbReference type="ChEBI" id="CHEBI:63528"/>
        <dbReference type="ChEBI" id="CHEBI:456216"/>
        <dbReference type="EC" id="2.7.4.9"/>
    </reaction>
</comment>
<dbReference type="GO" id="GO:0006235">
    <property type="term" value="P:dTTP biosynthetic process"/>
    <property type="evidence" value="ECO:0007669"/>
    <property type="project" value="UniProtKB-UniRule"/>
</dbReference>
<evidence type="ECO:0000256" key="9">
    <source>
        <dbReference type="ARBA" id="ARBA00048743"/>
    </source>
</evidence>
<evidence type="ECO:0000256" key="2">
    <source>
        <dbReference type="ARBA" id="ARBA00012980"/>
    </source>
</evidence>
<dbReference type="PANTHER" id="PTHR10344">
    <property type="entry name" value="THYMIDYLATE KINASE"/>
    <property type="match status" value="1"/>
</dbReference>
<name>A0A7H1Q3V6_9ACTN</name>
<dbReference type="CDD" id="cd01672">
    <property type="entry name" value="TMPK"/>
    <property type="match status" value="1"/>
</dbReference>
<comment type="function">
    <text evidence="10">Phosphorylation of dTMP to form dTDP in both de novo and salvage pathways of dTTP synthesis.</text>
</comment>
<dbReference type="GeneID" id="91464263"/>
<evidence type="ECO:0000313" key="12">
    <source>
        <dbReference type="EMBL" id="QNT94986.1"/>
    </source>
</evidence>
<keyword evidence="4 10" id="KW-0808">Transferase</keyword>
<dbReference type="SUPFAM" id="SSF52540">
    <property type="entry name" value="P-loop containing nucleoside triphosphate hydrolases"/>
    <property type="match status" value="1"/>
</dbReference>
<comment type="similarity">
    <text evidence="1 10">Belongs to the thymidylate kinase family.</text>
</comment>
<reference evidence="12 13" key="1">
    <citation type="submission" date="2020-04" db="EMBL/GenBank/DDBJ databases">
        <title>Characterization and engineering of Streptomyces griseofuscus DSM40191 as a potential heterologous host for expression of BGCs.</title>
        <authorList>
            <person name="Gren T."/>
            <person name="Whitford C.M."/>
            <person name="Mohite O.S."/>
            <person name="Joergensen T.S."/>
            <person name="Nielsen J.B."/>
            <person name="Lee S.Y."/>
            <person name="Weber T."/>
        </authorList>
    </citation>
    <scope>NUCLEOTIDE SEQUENCE [LARGE SCALE GENOMIC DNA]</scope>
    <source>
        <strain evidence="12 13">DSM 40191</strain>
    </source>
</reference>
<keyword evidence="6 10" id="KW-0547">Nucleotide-binding</keyword>
<evidence type="ECO:0000256" key="5">
    <source>
        <dbReference type="ARBA" id="ARBA00022727"/>
    </source>
</evidence>
<evidence type="ECO:0000313" key="13">
    <source>
        <dbReference type="Proteomes" id="UP000516422"/>
    </source>
</evidence>
<dbReference type="GO" id="GO:0006227">
    <property type="term" value="P:dUDP biosynthetic process"/>
    <property type="evidence" value="ECO:0007669"/>
    <property type="project" value="TreeGrafter"/>
</dbReference>
<organism evidence="12 13">
    <name type="scientific">Streptomyces griseofuscus</name>
    <dbReference type="NCBI Taxonomy" id="146922"/>
    <lineage>
        <taxon>Bacteria</taxon>
        <taxon>Bacillati</taxon>
        <taxon>Actinomycetota</taxon>
        <taxon>Actinomycetes</taxon>
        <taxon>Kitasatosporales</taxon>
        <taxon>Streptomycetaceae</taxon>
        <taxon>Streptomyces</taxon>
    </lineage>
</organism>
<dbReference type="EC" id="2.7.4.9" evidence="2 10"/>
<sequence length="204" mass="22167">MSGQFVTIDGPGGVGKSTVVAAVVDLLRAEGQSVLGTREPSNSPIGQLARHGTEEYRGMSMACLIAADRYRHVEQVIRPALARGEIVVCDRYIASSLVLQVMDGVPRDSVWELNRHADMPDLAVIINARVDAIEKRLGARGPHSRYEREPGGTERECGYYYEAARFLMTAGVPVMQLDASTADAEDVARAVVAGIKERWTKGRA</sequence>
<comment type="caution">
    <text evidence="10">Lacks conserved residue(s) required for the propagation of feature annotation.</text>
</comment>
<gene>
    <name evidence="10" type="primary">tmk</name>
    <name evidence="12" type="ORF">HEP81_04714</name>
</gene>
<dbReference type="EMBL" id="CP051006">
    <property type="protein sequence ID" value="QNT94986.1"/>
    <property type="molecule type" value="Genomic_DNA"/>
</dbReference>
<accession>A0A7H1Q3V6</accession>
<dbReference type="Gene3D" id="3.40.50.300">
    <property type="entry name" value="P-loop containing nucleotide triphosphate hydrolases"/>
    <property type="match status" value="1"/>
</dbReference>
<dbReference type="AlphaFoldDB" id="A0A7H1Q3V6"/>
<evidence type="ECO:0000256" key="1">
    <source>
        <dbReference type="ARBA" id="ARBA00009776"/>
    </source>
</evidence>
<evidence type="ECO:0000256" key="7">
    <source>
        <dbReference type="ARBA" id="ARBA00022777"/>
    </source>
</evidence>
<feature type="domain" description="Thymidylate kinase-like" evidence="11">
    <location>
        <begin position="8"/>
        <end position="147"/>
    </location>
</feature>
<keyword evidence="5 10" id="KW-0545">Nucleotide biosynthesis</keyword>
<dbReference type="GO" id="GO:0004798">
    <property type="term" value="F:dTMP kinase activity"/>
    <property type="evidence" value="ECO:0007669"/>
    <property type="project" value="UniProtKB-UniRule"/>
</dbReference>
<dbReference type="InterPro" id="IPR039430">
    <property type="entry name" value="Thymidylate_kin-like_dom"/>
</dbReference>
<dbReference type="RefSeq" id="WP_037653573.1">
    <property type="nucleotide sequence ID" value="NZ_CP051006.1"/>
</dbReference>
<evidence type="ECO:0000259" key="11">
    <source>
        <dbReference type="Pfam" id="PF02223"/>
    </source>
</evidence>
<evidence type="ECO:0000256" key="6">
    <source>
        <dbReference type="ARBA" id="ARBA00022741"/>
    </source>
</evidence>
<evidence type="ECO:0000256" key="4">
    <source>
        <dbReference type="ARBA" id="ARBA00022679"/>
    </source>
</evidence>
<dbReference type="InterPro" id="IPR018094">
    <property type="entry name" value="Thymidylate_kinase"/>
</dbReference>
<protein>
    <recommendedName>
        <fullName evidence="3 10">Thymidylate kinase</fullName>
        <ecNumber evidence="2 10">2.7.4.9</ecNumber>
    </recommendedName>
    <alternativeName>
        <fullName evidence="10">dTMP kinase</fullName>
    </alternativeName>
</protein>
<dbReference type="KEGG" id="sgf:HEP81_04714"/>
<keyword evidence="7 10" id="KW-0418">Kinase</keyword>
<dbReference type="GO" id="GO:0005524">
    <property type="term" value="F:ATP binding"/>
    <property type="evidence" value="ECO:0007669"/>
    <property type="project" value="UniProtKB-UniRule"/>
</dbReference>
<evidence type="ECO:0000256" key="3">
    <source>
        <dbReference type="ARBA" id="ARBA00017144"/>
    </source>
</evidence>
<dbReference type="PANTHER" id="PTHR10344:SF4">
    <property type="entry name" value="UMP-CMP KINASE 2, MITOCHONDRIAL"/>
    <property type="match status" value="1"/>
</dbReference>
<dbReference type="Pfam" id="PF02223">
    <property type="entry name" value="Thymidylate_kin"/>
    <property type="match status" value="1"/>
</dbReference>
<dbReference type="GO" id="GO:0005829">
    <property type="term" value="C:cytosol"/>
    <property type="evidence" value="ECO:0007669"/>
    <property type="project" value="TreeGrafter"/>
</dbReference>
<dbReference type="GO" id="GO:0006233">
    <property type="term" value="P:dTDP biosynthetic process"/>
    <property type="evidence" value="ECO:0007669"/>
    <property type="project" value="InterPro"/>
</dbReference>
<keyword evidence="8 10" id="KW-0067">ATP-binding</keyword>
<dbReference type="HAMAP" id="MF_00165">
    <property type="entry name" value="Thymidylate_kinase"/>
    <property type="match status" value="1"/>
</dbReference>
<proteinExistence type="inferred from homology"/>
<evidence type="ECO:0000256" key="10">
    <source>
        <dbReference type="HAMAP-Rule" id="MF_00165"/>
    </source>
</evidence>
<dbReference type="Proteomes" id="UP000516422">
    <property type="component" value="Chromosome"/>
</dbReference>